<dbReference type="STRING" id="284811.Q757J1"/>
<keyword evidence="7 11" id="KW-0378">Hydrolase</keyword>
<dbReference type="HOGENOM" id="CLU_008523_10_4_1"/>
<keyword evidence="4 11" id="KW-0121">Carboxypeptidase</keyword>
<evidence type="ECO:0000256" key="6">
    <source>
        <dbReference type="ARBA" id="ARBA00022729"/>
    </source>
</evidence>
<gene>
    <name evidence="12" type="ORF">AGOS_AER022W</name>
</gene>
<dbReference type="Proteomes" id="UP000000591">
    <property type="component" value="Chromosome V"/>
</dbReference>
<dbReference type="FunCoup" id="Q757J1">
    <property type="interactions" value="791"/>
</dbReference>
<reference evidence="12 13" key="1">
    <citation type="journal article" date="2004" name="Science">
        <title>The Ashbya gossypii genome as a tool for mapping the ancient Saccharomyces cerevisiae genome.</title>
        <authorList>
            <person name="Dietrich F.S."/>
            <person name="Voegeli S."/>
            <person name="Brachat S."/>
            <person name="Lerch A."/>
            <person name="Gates K."/>
            <person name="Steiner S."/>
            <person name="Mohr C."/>
            <person name="Pohlmann R."/>
            <person name="Luedi P."/>
            <person name="Choi S."/>
            <person name="Wing R.A."/>
            <person name="Flavier A."/>
            <person name="Gaffney T.D."/>
            <person name="Philippsen P."/>
        </authorList>
    </citation>
    <scope>NUCLEOTIDE SEQUENCE [LARGE SCALE GENOMIC DNA]</scope>
    <source>
        <strain evidence="13">ATCC 10895 / CBS 109.51 / FGSC 9923 / NRRL Y-1056</strain>
    </source>
</reference>
<dbReference type="PANTHER" id="PTHR11802:SF51">
    <property type="entry name" value="VACUOLAR SERINE-TYPE CARBOXYPEPTIDASE ATG42"/>
    <property type="match status" value="1"/>
</dbReference>
<dbReference type="MEROPS" id="S10.A49"/>
<keyword evidence="5 11" id="KW-0645">Protease</keyword>
<organism evidence="12 13">
    <name type="scientific">Eremothecium gossypii (strain ATCC 10895 / CBS 109.51 / FGSC 9923 / NRRL Y-1056)</name>
    <name type="common">Yeast</name>
    <name type="synonym">Ashbya gossypii</name>
    <dbReference type="NCBI Taxonomy" id="284811"/>
    <lineage>
        <taxon>Eukaryota</taxon>
        <taxon>Fungi</taxon>
        <taxon>Dikarya</taxon>
        <taxon>Ascomycota</taxon>
        <taxon>Saccharomycotina</taxon>
        <taxon>Saccharomycetes</taxon>
        <taxon>Saccharomycetales</taxon>
        <taxon>Saccharomycetaceae</taxon>
        <taxon>Eremothecium</taxon>
    </lineage>
</organism>
<dbReference type="GO" id="GO:0031638">
    <property type="term" value="P:zymogen activation"/>
    <property type="evidence" value="ECO:0007669"/>
    <property type="project" value="UniProtKB-ARBA"/>
</dbReference>
<evidence type="ECO:0000313" key="13">
    <source>
        <dbReference type="Proteomes" id="UP000000591"/>
    </source>
</evidence>
<evidence type="ECO:0000256" key="4">
    <source>
        <dbReference type="ARBA" id="ARBA00022645"/>
    </source>
</evidence>
<dbReference type="InParanoid" id="Q757J1"/>
<dbReference type="GO" id="GO:0000328">
    <property type="term" value="C:fungal-type vacuole lumen"/>
    <property type="evidence" value="ECO:0007669"/>
    <property type="project" value="UniProtKB-ARBA"/>
</dbReference>
<dbReference type="PRINTS" id="PR00724">
    <property type="entry name" value="CRBOXYPTASEC"/>
</dbReference>
<dbReference type="GO" id="GO:0006995">
    <property type="term" value="P:cellular response to nitrogen starvation"/>
    <property type="evidence" value="ECO:0007669"/>
    <property type="project" value="UniProtKB-ARBA"/>
</dbReference>
<evidence type="ECO:0000256" key="2">
    <source>
        <dbReference type="ARBA" id="ARBA00009431"/>
    </source>
</evidence>
<dbReference type="AlphaFoldDB" id="Q757J1"/>
<keyword evidence="3" id="KW-0926">Vacuole</keyword>
<comment type="catalytic activity">
    <reaction evidence="10">
        <text>Release of a C-terminal amino acid with broad specificity.</text>
        <dbReference type="EC" id="3.4.16.5"/>
    </reaction>
</comment>
<keyword evidence="13" id="KW-1185">Reference proteome</keyword>
<dbReference type="Gene3D" id="1.10.287.410">
    <property type="match status" value="1"/>
</dbReference>
<dbReference type="GeneID" id="4621084"/>
<dbReference type="EC" id="3.4.16.-" evidence="11"/>
<evidence type="ECO:0000256" key="5">
    <source>
        <dbReference type="ARBA" id="ARBA00022670"/>
    </source>
</evidence>
<dbReference type="KEGG" id="ago:AGOS_AER022W"/>
<evidence type="ECO:0000256" key="3">
    <source>
        <dbReference type="ARBA" id="ARBA00022554"/>
    </source>
</evidence>
<accession>Q757J1</accession>
<keyword evidence="9" id="KW-0325">Glycoprotein</keyword>
<evidence type="ECO:0000256" key="1">
    <source>
        <dbReference type="ARBA" id="ARBA00004410"/>
    </source>
</evidence>
<name>Q757J1_EREGS</name>
<dbReference type="Gene3D" id="3.40.50.1820">
    <property type="entry name" value="alpha/beta hydrolase"/>
    <property type="match status" value="1"/>
</dbReference>
<dbReference type="eggNOG" id="KOG1282">
    <property type="taxonomic scope" value="Eukaryota"/>
</dbReference>
<dbReference type="SUPFAM" id="SSF53474">
    <property type="entry name" value="alpha/beta-Hydrolases"/>
    <property type="match status" value="1"/>
</dbReference>
<dbReference type="PROSITE" id="PS00560">
    <property type="entry name" value="CARBOXYPEPT_SER_HIS"/>
    <property type="match status" value="1"/>
</dbReference>
<dbReference type="InterPro" id="IPR029058">
    <property type="entry name" value="AB_hydrolase_fold"/>
</dbReference>
<dbReference type="GO" id="GO:0000324">
    <property type="term" value="C:fungal-type vacuole"/>
    <property type="evidence" value="ECO:0000318"/>
    <property type="project" value="GO_Central"/>
</dbReference>
<dbReference type="InterPro" id="IPR001563">
    <property type="entry name" value="Peptidase_S10"/>
</dbReference>
<evidence type="ECO:0000256" key="7">
    <source>
        <dbReference type="ARBA" id="ARBA00022801"/>
    </source>
</evidence>
<evidence type="ECO:0000313" key="12">
    <source>
        <dbReference type="EMBL" id="AAS52706.1"/>
    </source>
</evidence>
<keyword evidence="8" id="KW-1015">Disulfide bond</keyword>
<dbReference type="RefSeq" id="NP_984882.1">
    <property type="nucleotide sequence ID" value="NM_210236.1"/>
</dbReference>
<dbReference type="GO" id="GO:0004185">
    <property type="term" value="F:serine-type carboxypeptidase activity"/>
    <property type="evidence" value="ECO:0000318"/>
    <property type="project" value="GO_Central"/>
</dbReference>
<feature type="chain" id="PRO_5005144195" description="Carboxypeptidase" evidence="11">
    <location>
        <begin position="20"/>
        <end position="524"/>
    </location>
</feature>
<evidence type="ECO:0000256" key="11">
    <source>
        <dbReference type="RuleBase" id="RU361156"/>
    </source>
</evidence>
<proteinExistence type="inferred from homology"/>
<dbReference type="InterPro" id="IPR033124">
    <property type="entry name" value="Ser_caboxypep_his_AS"/>
</dbReference>
<dbReference type="Pfam" id="PF00450">
    <property type="entry name" value="Peptidase_S10"/>
    <property type="match status" value="1"/>
</dbReference>
<feature type="signal peptide" evidence="11">
    <location>
        <begin position="1"/>
        <end position="19"/>
    </location>
</feature>
<evidence type="ECO:0000256" key="8">
    <source>
        <dbReference type="ARBA" id="ARBA00023157"/>
    </source>
</evidence>
<keyword evidence="6 11" id="KW-0732">Signal</keyword>
<reference evidence="13" key="2">
    <citation type="journal article" date="2013" name="G3 (Bethesda)">
        <title>Genomes of Ashbya fungi isolated from insects reveal four mating-type loci, numerous translocations, lack of transposons, and distinct gene duplications.</title>
        <authorList>
            <person name="Dietrich F.S."/>
            <person name="Voegeli S."/>
            <person name="Kuo S."/>
            <person name="Philippsen P."/>
        </authorList>
    </citation>
    <scope>GENOME REANNOTATION</scope>
    <source>
        <strain evidence="13">ATCC 10895 / CBS 109.51 / FGSC 9923 / NRRL Y-1056</strain>
    </source>
</reference>
<dbReference type="GO" id="GO:0046938">
    <property type="term" value="P:phytochelatin biosynthetic process"/>
    <property type="evidence" value="ECO:0007669"/>
    <property type="project" value="UniProtKB-ARBA"/>
</dbReference>
<dbReference type="ESTHER" id="ashgo-q757j1">
    <property type="family name" value="Carboxypeptidase_S10"/>
</dbReference>
<evidence type="ECO:0000256" key="9">
    <source>
        <dbReference type="ARBA" id="ARBA00023180"/>
    </source>
</evidence>
<dbReference type="OrthoDB" id="443318at2759"/>
<evidence type="ECO:0000256" key="10">
    <source>
        <dbReference type="ARBA" id="ARBA00052076"/>
    </source>
</evidence>
<dbReference type="InterPro" id="IPR018202">
    <property type="entry name" value="Ser_caboxypep_ser_AS"/>
</dbReference>
<dbReference type="EMBL" id="AE016818">
    <property type="protein sequence ID" value="AAS52706.1"/>
    <property type="molecule type" value="Genomic_DNA"/>
</dbReference>
<sequence length="524" mass="59313">MRVSRLGFSCLALAGWASAMIMQNPFSAIMRGEGDAGSTTWLDGLESWPVLGQDGKLAKWYAQGMSEPRNMLQKIALRGSDFEVMRHKSNPDYALRVKKQDPAKLGVDTVKQWSGYLDYKDEKHFFYWFFESRNDPANDPVMLWLNGGPGCSSFTGLLFELGPASIGKDLKPVHNPHSWNNNASVIFLEQPVGVGFSYGDSVDSTAVAGADVYAFLRLFFQKFPHLAKNDFHIAGESYAGHYIPQIAHEIITSKEENSEEIPNFNLTSVLIGNGFTDPRTQYKYYEPMACGKGGVPAVLNEDQCSRMNASSSRCDRLMNLCYLTNRAIPCLAATVYCERYITQVYEETGLNYYDMRRKCESPDSDLCYRGLDYVQQYMNQKEVQEALGSEVELYEGCNKRVGARFALSGDHGKPFQQYVSQLLDRAIPVLIYAGDKDYICNWLGNKAWSDEVGWRHTYKYRTLPLKPWVNKNTGKTAGEVKSFGALTFLRVYDAGHMVPYDQPESSAYMIESWLNKNYNLDYKV</sequence>
<protein>
    <recommendedName>
        <fullName evidence="11">Carboxypeptidase</fullName>
        <ecNumber evidence="11">3.4.16.-</ecNumber>
    </recommendedName>
</protein>
<dbReference type="FunFam" id="1.10.287.410:FF:000001">
    <property type="entry name" value="Carboxypeptidase Y"/>
    <property type="match status" value="1"/>
</dbReference>
<dbReference type="PROSITE" id="PS00131">
    <property type="entry name" value="CARBOXYPEPT_SER_SER"/>
    <property type="match status" value="1"/>
</dbReference>
<dbReference type="PANTHER" id="PTHR11802">
    <property type="entry name" value="SERINE PROTEASE FAMILY S10 SERINE CARBOXYPEPTIDASE"/>
    <property type="match status" value="1"/>
</dbReference>
<comment type="similarity">
    <text evidence="2 11">Belongs to the peptidase S10 family.</text>
</comment>
<dbReference type="OMA" id="TSCDDTV"/>
<comment type="subcellular location">
    <subcellularLocation>
        <location evidence="1">Vacuole lumen</location>
    </subcellularLocation>
</comment>